<dbReference type="Proteomes" id="UP000244309">
    <property type="component" value="Unassembled WGS sequence"/>
</dbReference>
<evidence type="ECO:0000256" key="2">
    <source>
        <dbReference type="ARBA" id="ARBA00006910"/>
    </source>
</evidence>
<proteinExistence type="inferred from homology"/>
<dbReference type="GO" id="GO:0034045">
    <property type="term" value="C:phagophore assembly site membrane"/>
    <property type="evidence" value="ECO:0007669"/>
    <property type="project" value="UniProtKB-SubCell"/>
</dbReference>
<dbReference type="Gene3D" id="3.10.20.620">
    <property type="match status" value="1"/>
</dbReference>
<keyword evidence="10" id="KW-1185">Reference proteome</keyword>
<feature type="domain" description="Autophagy protein ATG5 alpha-helical bundle region" evidence="7">
    <location>
        <begin position="126"/>
        <end position="168"/>
    </location>
</feature>
<protein>
    <submittedName>
        <fullName evidence="9">Uncharacterized protein</fullName>
    </submittedName>
</protein>
<dbReference type="GO" id="GO:0034727">
    <property type="term" value="P:piecemeal microautophagy of the nucleus"/>
    <property type="evidence" value="ECO:0007669"/>
    <property type="project" value="TreeGrafter"/>
</dbReference>
<evidence type="ECO:0000259" key="8">
    <source>
        <dbReference type="Pfam" id="PF20638"/>
    </source>
</evidence>
<keyword evidence="5" id="KW-0832">Ubl conjugation</keyword>
<dbReference type="PANTHER" id="PTHR13040:SF2">
    <property type="entry name" value="AUTOPHAGY PROTEIN 5"/>
    <property type="match status" value="1"/>
</dbReference>
<dbReference type="InterPro" id="IPR042527">
    <property type="entry name" value="Atg5_UblA_dom_sf"/>
</dbReference>
<evidence type="ECO:0000256" key="1">
    <source>
        <dbReference type="ARBA" id="ARBA00004623"/>
    </source>
</evidence>
<reference evidence="9 10" key="1">
    <citation type="submission" date="2017-12" db="EMBL/GenBank/DDBJ databases">
        <title>Genome Sequence of a Multidrug-Resistant Candida haemulonii Isolate from a Patient with Chronic Leg Ulcers in Israel.</title>
        <authorList>
            <person name="Chow N.A."/>
            <person name="Gade L."/>
            <person name="Batra D."/>
            <person name="Rowe L.A."/>
            <person name="Ben-Ami R."/>
            <person name="Loparev V.N."/>
            <person name="Litvintseva A.P."/>
        </authorList>
    </citation>
    <scope>NUCLEOTIDE SEQUENCE [LARGE SCALE GENOMIC DNA]</scope>
    <source>
        <strain evidence="9 10">B11899</strain>
    </source>
</reference>
<organism evidence="9 10">
    <name type="scientific">Candidozyma haemuli</name>
    <dbReference type="NCBI Taxonomy" id="45357"/>
    <lineage>
        <taxon>Eukaryota</taxon>
        <taxon>Fungi</taxon>
        <taxon>Dikarya</taxon>
        <taxon>Ascomycota</taxon>
        <taxon>Saccharomycotina</taxon>
        <taxon>Pichiomycetes</taxon>
        <taxon>Metschnikowiaceae</taxon>
        <taxon>Candidozyma</taxon>
    </lineage>
</organism>
<dbReference type="EMBL" id="PKFO01000001">
    <property type="protein sequence ID" value="PVH18859.1"/>
    <property type="molecule type" value="Genomic_DNA"/>
</dbReference>
<keyword evidence="4" id="KW-1017">Isopeptide bond</keyword>
<comment type="subcellular location">
    <subcellularLocation>
        <location evidence="1">Preautophagosomal structure membrane</location>
        <topology evidence="1">Peripheral membrane protein</topology>
    </subcellularLocation>
</comment>
<dbReference type="RefSeq" id="XP_025339799.1">
    <property type="nucleotide sequence ID" value="XM_025484868.1"/>
</dbReference>
<dbReference type="InterPro" id="IPR007239">
    <property type="entry name" value="Atg5"/>
</dbReference>
<evidence type="ECO:0000256" key="5">
    <source>
        <dbReference type="ARBA" id="ARBA00022843"/>
    </source>
</evidence>
<dbReference type="Gene3D" id="1.10.246.190">
    <property type="entry name" value="Autophagy protein Apg5, helix rich domain"/>
    <property type="match status" value="1"/>
</dbReference>
<dbReference type="GO" id="GO:0000422">
    <property type="term" value="P:autophagy of mitochondrion"/>
    <property type="evidence" value="ECO:0007669"/>
    <property type="project" value="TreeGrafter"/>
</dbReference>
<comment type="subunit">
    <text evidence="3">Conjugated with ATG12.</text>
</comment>
<comment type="caution">
    <text evidence="9">The sequence shown here is derived from an EMBL/GenBank/DDBJ whole genome shotgun (WGS) entry which is preliminary data.</text>
</comment>
<dbReference type="InterPro" id="IPR042526">
    <property type="entry name" value="Atg5_HR"/>
</dbReference>
<dbReference type="OrthoDB" id="272162at2759"/>
<sequence>MSLNQSVWDGQINVRVVYGDSEFLLYIHRNSYFPLHYPEIANFFDSVVNHDLHLCPIWLEHEDVPIKWNLPAGVLYDLLYLPANSDKRHQWTLRLGIDTPESPYPSRDIIPFSISDGSIDYFSMLSQVIVNQLKQSTFVMNGNAKAMMSLSEQDSKSLWKSISQHDYNGPPGSESPCESLCGGYSGYDSGSNIAFNGRESNDFERLVAEMGTIHLQQ</sequence>
<dbReference type="PANTHER" id="PTHR13040">
    <property type="entry name" value="AUTOPHAGY PROTEIN 5"/>
    <property type="match status" value="1"/>
</dbReference>
<dbReference type="VEuPathDB" id="FungiDB:CXQ85_001149"/>
<comment type="similarity">
    <text evidence="2">Belongs to the ATG5 family.</text>
</comment>
<evidence type="ECO:0000313" key="10">
    <source>
        <dbReference type="Proteomes" id="UP000244309"/>
    </source>
</evidence>
<dbReference type="AlphaFoldDB" id="A0A2V1ALT7"/>
<dbReference type="GeneID" id="37006480"/>
<dbReference type="Pfam" id="PF20637">
    <property type="entry name" value="ATG5_HBR"/>
    <property type="match status" value="1"/>
</dbReference>
<feature type="domain" description="Autophagy protein ATG5 UblA" evidence="8">
    <location>
        <begin position="7"/>
        <end position="95"/>
    </location>
</feature>
<name>A0A2V1ALT7_9ASCO</name>
<keyword evidence="6" id="KW-0072">Autophagy</keyword>
<dbReference type="Pfam" id="PF20638">
    <property type="entry name" value="ATG5_UblA"/>
    <property type="match status" value="1"/>
</dbReference>
<dbReference type="GO" id="GO:0034274">
    <property type="term" value="C:Atg12-Atg5-Atg16 complex"/>
    <property type="evidence" value="ECO:0007669"/>
    <property type="project" value="TreeGrafter"/>
</dbReference>
<evidence type="ECO:0000256" key="3">
    <source>
        <dbReference type="ARBA" id="ARBA00011554"/>
    </source>
</evidence>
<dbReference type="STRING" id="45357.A0A2V1ALT7"/>
<dbReference type="GO" id="GO:0006995">
    <property type="term" value="P:cellular response to nitrogen starvation"/>
    <property type="evidence" value="ECO:0007669"/>
    <property type="project" value="TreeGrafter"/>
</dbReference>
<evidence type="ECO:0000256" key="6">
    <source>
        <dbReference type="ARBA" id="ARBA00023006"/>
    </source>
</evidence>
<dbReference type="InterPro" id="IPR048940">
    <property type="entry name" value="ATG5_HBR"/>
</dbReference>
<dbReference type="GO" id="GO:0005776">
    <property type="term" value="C:autophagosome"/>
    <property type="evidence" value="ECO:0007669"/>
    <property type="project" value="TreeGrafter"/>
</dbReference>
<dbReference type="InterPro" id="IPR048939">
    <property type="entry name" value="ATG5_UblA"/>
</dbReference>
<dbReference type="GO" id="GO:0044233">
    <property type="term" value="C:mitochondria-associated endoplasmic reticulum membrane contact site"/>
    <property type="evidence" value="ECO:0007669"/>
    <property type="project" value="TreeGrafter"/>
</dbReference>
<dbReference type="GO" id="GO:0019776">
    <property type="term" value="F:Atg8-family ligase activity"/>
    <property type="evidence" value="ECO:0007669"/>
    <property type="project" value="TreeGrafter"/>
</dbReference>
<evidence type="ECO:0000313" key="9">
    <source>
        <dbReference type="EMBL" id="PVH18859.1"/>
    </source>
</evidence>
<dbReference type="GO" id="GO:0061908">
    <property type="term" value="C:phagophore"/>
    <property type="evidence" value="ECO:0007669"/>
    <property type="project" value="TreeGrafter"/>
</dbReference>
<gene>
    <name evidence="9" type="ORF">CXQ85_001149</name>
</gene>
<accession>A0A2V1ALT7</accession>
<evidence type="ECO:0000256" key="4">
    <source>
        <dbReference type="ARBA" id="ARBA00022499"/>
    </source>
</evidence>
<evidence type="ECO:0000259" key="7">
    <source>
        <dbReference type="Pfam" id="PF20637"/>
    </source>
</evidence>